<evidence type="ECO:0000313" key="2">
    <source>
        <dbReference type="EMBL" id="MCS3865503.1"/>
    </source>
</evidence>
<dbReference type="Pfam" id="PF01494">
    <property type="entry name" value="FAD_binding_3"/>
    <property type="match status" value="1"/>
</dbReference>
<sequence length="385" mass="41135">MPYDALVIGGGLSGCSTALQLAREGHDVLLAEQSTYPRQKLCGEFLSPEAQSSFRRLGVLDDVRAAGAEPIGRTCLTTSSGATTSHSLPDAALGFSRYRLDQLLFQKACTMGVEGRSGTRVTNIRGGLRDGFVASVGGDSVEARLVLGAHGRRSRLDRSLERPFLSETTPYVAFKAHYAGPAAAALENTIELHSAPGAYCGLSPVEGNRINVCWIGRTDALKDADGSPEGMLNTTLRQNPAFDERLSGLTRVSDRFEAVSQVPLMPKSRFADDVCMIGDAAGMIAPLCGDGMAMALRTADLVSPLASDFLNGRHPAHAFRTSYETAWTDTFGQRMRLGRWIHAAAFRPGAAWTLVQSCRLLPPLAQWIIRSTRGRQGALAGAGAP</sequence>
<dbReference type="InterPro" id="IPR002938">
    <property type="entry name" value="FAD-bd"/>
</dbReference>
<dbReference type="Gene3D" id="3.50.50.60">
    <property type="entry name" value="FAD/NAD(P)-binding domain"/>
    <property type="match status" value="1"/>
</dbReference>
<organism evidence="2 3">
    <name type="scientific">Salinibacter ruber</name>
    <dbReference type="NCBI Taxonomy" id="146919"/>
    <lineage>
        <taxon>Bacteria</taxon>
        <taxon>Pseudomonadati</taxon>
        <taxon>Rhodothermota</taxon>
        <taxon>Rhodothermia</taxon>
        <taxon>Rhodothermales</taxon>
        <taxon>Salinibacteraceae</taxon>
        <taxon>Salinibacter</taxon>
    </lineage>
</organism>
<dbReference type="Proteomes" id="UP001155034">
    <property type="component" value="Unassembled WGS sequence"/>
</dbReference>
<protein>
    <submittedName>
        <fullName evidence="2">Flavin-dependent dehydrogenase</fullName>
    </submittedName>
</protein>
<proteinExistence type="predicted"/>
<dbReference type="AlphaFoldDB" id="A0A9X2R9L4"/>
<dbReference type="InterPro" id="IPR036188">
    <property type="entry name" value="FAD/NAD-bd_sf"/>
</dbReference>
<name>A0A9X2R9L4_9BACT</name>
<reference evidence="2" key="1">
    <citation type="submission" date="2022-08" db="EMBL/GenBank/DDBJ databases">
        <title>Genomic Encyclopedia of Type Strains, Phase V (KMG-V): Genome sequencing to study the core and pangenomes of soil and plant-associated prokaryotes.</title>
        <authorList>
            <person name="Whitman W."/>
        </authorList>
    </citation>
    <scope>NUCLEOTIDE SEQUENCE</scope>
    <source>
        <strain evidence="2">SP2016B</strain>
    </source>
</reference>
<dbReference type="SUPFAM" id="SSF51905">
    <property type="entry name" value="FAD/NAD(P)-binding domain"/>
    <property type="match status" value="1"/>
</dbReference>
<evidence type="ECO:0000259" key="1">
    <source>
        <dbReference type="Pfam" id="PF01494"/>
    </source>
</evidence>
<dbReference type="InterPro" id="IPR050407">
    <property type="entry name" value="Geranylgeranyl_reductase"/>
</dbReference>
<dbReference type="GO" id="GO:0071949">
    <property type="term" value="F:FAD binding"/>
    <property type="evidence" value="ECO:0007669"/>
    <property type="project" value="InterPro"/>
</dbReference>
<dbReference type="PANTHER" id="PTHR42685:SF22">
    <property type="entry name" value="CONDITIONED MEDIUM FACTOR RECEPTOR 1"/>
    <property type="match status" value="1"/>
</dbReference>
<comment type="caution">
    <text evidence="2">The sequence shown here is derived from an EMBL/GenBank/DDBJ whole genome shotgun (WGS) entry which is preliminary data.</text>
</comment>
<dbReference type="PRINTS" id="PR00420">
    <property type="entry name" value="RNGMNOXGNASE"/>
</dbReference>
<evidence type="ECO:0000313" key="3">
    <source>
        <dbReference type="Proteomes" id="UP001155034"/>
    </source>
</evidence>
<feature type="domain" description="FAD-binding" evidence="1">
    <location>
        <begin position="4"/>
        <end position="305"/>
    </location>
</feature>
<gene>
    <name evidence="2" type="ORF">GGP82_002061</name>
</gene>
<dbReference type="EMBL" id="JANTYZ010000005">
    <property type="protein sequence ID" value="MCS3865503.1"/>
    <property type="molecule type" value="Genomic_DNA"/>
</dbReference>
<accession>A0A9X2R9L4</accession>
<dbReference type="RefSeq" id="WP_259084177.1">
    <property type="nucleotide sequence ID" value="NZ_JANTYZ010000005.1"/>
</dbReference>
<dbReference type="PANTHER" id="PTHR42685">
    <property type="entry name" value="GERANYLGERANYL DIPHOSPHATE REDUCTASE"/>
    <property type="match status" value="1"/>
</dbReference>